<proteinExistence type="predicted"/>
<dbReference type="EMBL" id="BPLR01005370">
    <property type="protein sequence ID" value="GIY01805.1"/>
    <property type="molecule type" value="Genomic_DNA"/>
</dbReference>
<accession>A0AAV4Q190</accession>
<organism evidence="2 3">
    <name type="scientific">Caerostris extrusa</name>
    <name type="common">Bark spider</name>
    <name type="synonym">Caerostris bankana</name>
    <dbReference type="NCBI Taxonomy" id="172846"/>
    <lineage>
        <taxon>Eukaryota</taxon>
        <taxon>Metazoa</taxon>
        <taxon>Ecdysozoa</taxon>
        <taxon>Arthropoda</taxon>
        <taxon>Chelicerata</taxon>
        <taxon>Arachnida</taxon>
        <taxon>Araneae</taxon>
        <taxon>Araneomorphae</taxon>
        <taxon>Entelegynae</taxon>
        <taxon>Araneoidea</taxon>
        <taxon>Araneidae</taxon>
        <taxon>Caerostris</taxon>
    </lineage>
</organism>
<reference evidence="2 3" key="1">
    <citation type="submission" date="2021-06" db="EMBL/GenBank/DDBJ databases">
        <title>Caerostris extrusa draft genome.</title>
        <authorList>
            <person name="Kono N."/>
            <person name="Arakawa K."/>
        </authorList>
    </citation>
    <scope>NUCLEOTIDE SEQUENCE [LARGE SCALE GENOMIC DNA]</scope>
</reference>
<evidence type="ECO:0000313" key="3">
    <source>
        <dbReference type="Proteomes" id="UP001054945"/>
    </source>
</evidence>
<gene>
    <name evidence="2" type="ORF">CEXT_543201</name>
</gene>
<dbReference type="Proteomes" id="UP001054945">
    <property type="component" value="Unassembled WGS sequence"/>
</dbReference>
<comment type="caution">
    <text evidence="2">The sequence shown here is derived from an EMBL/GenBank/DDBJ whole genome shotgun (WGS) entry which is preliminary data.</text>
</comment>
<protein>
    <submittedName>
        <fullName evidence="2">Uncharacterized protein</fullName>
    </submittedName>
</protein>
<evidence type="ECO:0000256" key="1">
    <source>
        <dbReference type="SAM" id="MobiDB-lite"/>
    </source>
</evidence>
<name>A0AAV4Q190_CAEEX</name>
<feature type="compositionally biased region" description="Polar residues" evidence="1">
    <location>
        <begin position="21"/>
        <end position="38"/>
    </location>
</feature>
<evidence type="ECO:0000313" key="2">
    <source>
        <dbReference type="EMBL" id="GIY01805.1"/>
    </source>
</evidence>
<keyword evidence="3" id="KW-1185">Reference proteome</keyword>
<dbReference type="AlphaFoldDB" id="A0AAV4Q190"/>
<feature type="region of interest" description="Disordered" evidence="1">
    <location>
        <begin position="1"/>
        <end position="50"/>
    </location>
</feature>
<sequence length="82" mass="8603">MVADGLGLPESPQAPHLQATKGDTSVSNPSISFATNPQPTDLADDNAPPAPLACKPRIPPFCVLAKDDWCITSTYSALKRLA</sequence>